<reference evidence="11" key="1">
    <citation type="submission" date="2020-06" db="EMBL/GenBank/DDBJ databases">
        <title>Draft genomic sequecing of Geomonas sp. Red745.</title>
        <authorList>
            <person name="Itoh H."/>
            <person name="Xu Z.X."/>
            <person name="Ushijima N."/>
            <person name="Masuda Y."/>
            <person name="Shiratori Y."/>
            <person name="Senoo K."/>
        </authorList>
    </citation>
    <scope>NUCLEOTIDE SEQUENCE [LARGE SCALE GENOMIC DNA]</scope>
    <source>
        <strain evidence="11">Red745</strain>
    </source>
</reference>
<evidence type="ECO:0000313" key="10">
    <source>
        <dbReference type="EMBL" id="GFO68250.1"/>
    </source>
</evidence>
<evidence type="ECO:0000259" key="9">
    <source>
        <dbReference type="PROSITE" id="PS51012"/>
    </source>
</evidence>
<keyword evidence="5 8" id="KW-0812">Transmembrane</keyword>
<dbReference type="InterPro" id="IPR051449">
    <property type="entry name" value="ABC-2_transporter_component"/>
</dbReference>
<comment type="similarity">
    <text evidence="2">Belongs to the ABC-2 integral membrane protein family.</text>
</comment>
<evidence type="ECO:0000256" key="2">
    <source>
        <dbReference type="ARBA" id="ARBA00007783"/>
    </source>
</evidence>
<evidence type="ECO:0000256" key="5">
    <source>
        <dbReference type="ARBA" id="ARBA00022692"/>
    </source>
</evidence>
<dbReference type="Proteomes" id="UP000587586">
    <property type="component" value="Unassembled WGS sequence"/>
</dbReference>
<evidence type="ECO:0000256" key="4">
    <source>
        <dbReference type="ARBA" id="ARBA00022475"/>
    </source>
</evidence>
<evidence type="ECO:0000256" key="3">
    <source>
        <dbReference type="ARBA" id="ARBA00022448"/>
    </source>
</evidence>
<dbReference type="InterPro" id="IPR013525">
    <property type="entry name" value="ABC2_TM"/>
</dbReference>
<evidence type="ECO:0000256" key="8">
    <source>
        <dbReference type="SAM" id="Phobius"/>
    </source>
</evidence>
<organism evidence="10 11">
    <name type="scientific">Geomonas limicola</name>
    <dbReference type="NCBI Taxonomy" id="2740186"/>
    <lineage>
        <taxon>Bacteria</taxon>
        <taxon>Pseudomonadati</taxon>
        <taxon>Thermodesulfobacteriota</taxon>
        <taxon>Desulfuromonadia</taxon>
        <taxon>Geobacterales</taxon>
        <taxon>Geobacteraceae</taxon>
        <taxon>Geomonas</taxon>
    </lineage>
</organism>
<evidence type="ECO:0000256" key="7">
    <source>
        <dbReference type="ARBA" id="ARBA00023136"/>
    </source>
</evidence>
<accession>A0A6V8N7B7</accession>
<dbReference type="GO" id="GO:0005886">
    <property type="term" value="C:plasma membrane"/>
    <property type="evidence" value="ECO:0007669"/>
    <property type="project" value="UniProtKB-SubCell"/>
</dbReference>
<sequence length="377" mass="41220">MKLKRVRAIAHKEFLHVLRDWRSLGIGIAIPVLMLFLFGYALTLDVDRVPLVVWDQSATPQSRTLVDAFKASRYFTMLPAVSDYREVERSIASRRAEIALVIPVDFAGKVAAGRAVAVQAILDGSDSNVASFALGYAEAVVGGYSQQVTVAAASRLGLPVSGALLKVEPRVWFNTDMESRNYIFPGLIAIVMMVIAALLTSLTFAREWEVGTMEQLIATPVTGGELILGKLIPYFAIGMFDLVLSVLVAEFVFHIPMRGELWLVFASSSIFMVGALSLGMLISIVTKSQFLASQIALVATMLPAFLLSGFVFPIANMPYPIQVFTHIVTARYFVVLLRGIYLKGLGLGHLYGETLFLAGFAVLILALSHLKFKKKIV</sequence>
<gene>
    <name evidence="10" type="primary">ybhS</name>
    <name evidence="10" type="ORF">GMLC_18290</name>
</gene>
<keyword evidence="11" id="KW-1185">Reference proteome</keyword>
<dbReference type="PROSITE" id="PS51012">
    <property type="entry name" value="ABC_TM2"/>
    <property type="match status" value="1"/>
</dbReference>
<feature type="transmembrane region" description="Helical" evidence="8">
    <location>
        <begin position="354"/>
        <end position="372"/>
    </location>
</feature>
<comment type="subcellular location">
    <subcellularLocation>
        <location evidence="1">Cell membrane</location>
        <topology evidence="1">Multi-pass membrane protein</topology>
    </subcellularLocation>
</comment>
<dbReference type="AlphaFoldDB" id="A0A6V8N7B7"/>
<comment type="caution">
    <text evidence="10">The sequence shown here is derived from an EMBL/GenBank/DDBJ whole genome shotgun (WGS) entry which is preliminary data.</text>
</comment>
<feature type="transmembrane region" description="Helical" evidence="8">
    <location>
        <begin position="182"/>
        <end position="205"/>
    </location>
</feature>
<feature type="transmembrane region" description="Helical" evidence="8">
    <location>
        <begin position="21"/>
        <end position="42"/>
    </location>
</feature>
<dbReference type="GO" id="GO:0140359">
    <property type="term" value="F:ABC-type transporter activity"/>
    <property type="evidence" value="ECO:0007669"/>
    <property type="project" value="InterPro"/>
</dbReference>
<name>A0A6V8N7B7_9BACT</name>
<evidence type="ECO:0000313" key="11">
    <source>
        <dbReference type="Proteomes" id="UP000587586"/>
    </source>
</evidence>
<protein>
    <submittedName>
        <fullName evidence="10">Membrane protein</fullName>
    </submittedName>
</protein>
<feature type="transmembrane region" description="Helical" evidence="8">
    <location>
        <begin position="295"/>
        <end position="315"/>
    </location>
</feature>
<evidence type="ECO:0000256" key="1">
    <source>
        <dbReference type="ARBA" id="ARBA00004651"/>
    </source>
</evidence>
<feature type="transmembrane region" description="Helical" evidence="8">
    <location>
        <begin position="234"/>
        <end position="255"/>
    </location>
</feature>
<keyword evidence="3" id="KW-0813">Transport</keyword>
<feature type="domain" description="ABC transmembrane type-2" evidence="9">
    <location>
        <begin position="145"/>
        <end position="375"/>
    </location>
</feature>
<keyword evidence="6 8" id="KW-1133">Transmembrane helix</keyword>
<keyword evidence="7 8" id="KW-0472">Membrane</keyword>
<proteinExistence type="inferred from homology"/>
<keyword evidence="4" id="KW-1003">Cell membrane</keyword>
<dbReference type="InterPro" id="IPR047817">
    <property type="entry name" value="ABC2_TM_bact-type"/>
</dbReference>
<dbReference type="Pfam" id="PF12698">
    <property type="entry name" value="ABC2_membrane_3"/>
    <property type="match status" value="1"/>
</dbReference>
<dbReference type="EMBL" id="BLXZ01000003">
    <property type="protein sequence ID" value="GFO68250.1"/>
    <property type="molecule type" value="Genomic_DNA"/>
</dbReference>
<feature type="transmembrane region" description="Helical" evidence="8">
    <location>
        <begin position="261"/>
        <end position="283"/>
    </location>
</feature>
<dbReference type="Gene3D" id="3.40.1710.10">
    <property type="entry name" value="abc type-2 transporter like domain"/>
    <property type="match status" value="1"/>
</dbReference>
<evidence type="ECO:0000256" key="6">
    <source>
        <dbReference type="ARBA" id="ARBA00022989"/>
    </source>
</evidence>
<dbReference type="PANTHER" id="PTHR30294:SF29">
    <property type="entry name" value="MULTIDRUG ABC TRANSPORTER PERMEASE YBHS-RELATED"/>
    <property type="match status" value="1"/>
</dbReference>
<dbReference type="RefSeq" id="WP_183360764.1">
    <property type="nucleotide sequence ID" value="NZ_BLXZ01000003.1"/>
</dbReference>
<dbReference type="PANTHER" id="PTHR30294">
    <property type="entry name" value="MEMBRANE COMPONENT OF ABC TRANSPORTER YHHJ-RELATED"/>
    <property type="match status" value="1"/>
</dbReference>